<dbReference type="Gene3D" id="3.40.50.1820">
    <property type="entry name" value="alpha/beta hydrolase"/>
    <property type="match status" value="1"/>
</dbReference>
<name>A0A1H9SXM5_9BACI</name>
<evidence type="ECO:0000313" key="3">
    <source>
        <dbReference type="EMBL" id="SER89636.1"/>
    </source>
</evidence>
<evidence type="ECO:0000256" key="1">
    <source>
        <dbReference type="ARBA" id="ARBA00022801"/>
    </source>
</evidence>
<reference evidence="4" key="1">
    <citation type="submission" date="2016-10" db="EMBL/GenBank/DDBJ databases">
        <authorList>
            <person name="de Groot N.N."/>
        </authorList>
    </citation>
    <scope>NUCLEOTIDE SEQUENCE [LARGE SCALE GENOMIC DNA]</scope>
    <source>
        <strain evidence="4">10nlg</strain>
    </source>
</reference>
<dbReference type="Pfam" id="PF12697">
    <property type="entry name" value="Abhydrolase_6"/>
    <property type="match status" value="1"/>
</dbReference>
<sequence>MKKVFKWSLIVIPLLVIAAAAFVVGGSYFEHRDAVAEEKEAYPAPGELVDVYNDGHTMHVYSEGDGKETIVFLAGFGTPSPVYDFQTLTNELKDDYRTVIVERYGYGWSDVSDHDRDIEAVVDETRTALLEAGEEGPFVIAGHSMGSIEAIHWAQSYPEEVNGVIGLDPLVPSYYEEKGEAPSMSNVTTFLARSGLMRQQPEVFDENFHAMEKGLLTEADAEVARTLFLRRVQTTNMANEAEKLTENVETVSGTGLPETPFYAAIASENEDGASFIQSFAEDAGGKSEVFDGGHYIHLDQPEAIAVKIQEWVSETQ</sequence>
<dbReference type="PRINTS" id="PR00412">
    <property type="entry name" value="EPOXHYDRLASE"/>
</dbReference>
<keyword evidence="1" id="KW-0378">Hydrolase</keyword>
<dbReference type="STRING" id="1464123.SAMN05444126_10857"/>
<dbReference type="InterPro" id="IPR000073">
    <property type="entry name" value="AB_hydrolase_1"/>
</dbReference>
<dbReference type="InterPro" id="IPR050266">
    <property type="entry name" value="AB_hydrolase_sf"/>
</dbReference>
<dbReference type="RefSeq" id="WP_093072570.1">
    <property type="nucleotide sequence ID" value="NZ_FOGV01000008.1"/>
</dbReference>
<feature type="domain" description="AB hydrolase-1" evidence="2">
    <location>
        <begin position="70"/>
        <end position="305"/>
    </location>
</feature>
<dbReference type="GO" id="GO:0016020">
    <property type="term" value="C:membrane"/>
    <property type="evidence" value="ECO:0007669"/>
    <property type="project" value="TreeGrafter"/>
</dbReference>
<dbReference type="OrthoDB" id="1817159at2"/>
<dbReference type="EMBL" id="FOGV01000008">
    <property type="protein sequence ID" value="SER89636.1"/>
    <property type="molecule type" value="Genomic_DNA"/>
</dbReference>
<dbReference type="PANTHER" id="PTHR43798">
    <property type="entry name" value="MONOACYLGLYCEROL LIPASE"/>
    <property type="match status" value="1"/>
</dbReference>
<proteinExistence type="predicted"/>
<dbReference type="PANTHER" id="PTHR43798:SF31">
    <property type="entry name" value="AB HYDROLASE SUPERFAMILY PROTEIN YCLE"/>
    <property type="match status" value="1"/>
</dbReference>
<dbReference type="GO" id="GO:0016787">
    <property type="term" value="F:hydrolase activity"/>
    <property type="evidence" value="ECO:0007669"/>
    <property type="project" value="UniProtKB-KW"/>
</dbReference>
<organism evidence="3 4">
    <name type="scientific">Salisediminibacterium halotolerans</name>
    <dbReference type="NCBI Taxonomy" id="517425"/>
    <lineage>
        <taxon>Bacteria</taxon>
        <taxon>Bacillati</taxon>
        <taxon>Bacillota</taxon>
        <taxon>Bacilli</taxon>
        <taxon>Bacillales</taxon>
        <taxon>Bacillaceae</taxon>
        <taxon>Salisediminibacterium</taxon>
    </lineage>
</organism>
<keyword evidence="4" id="KW-1185">Reference proteome</keyword>
<comment type="caution">
    <text evidence="3">The sequence shown here is derived from an EMBL/GenBank/DDBJ whole genome shotgun (WGS) entry which is preliminary data.</text>
</comment>
<dbReference type="SUPFAM" id="SSF53474">
    <property type="entry name" value="alpha/beta-Hydrolases"/>
    <property type="match status" value="1"/>
</dbReference>
<dbReference type="InterPro" id="IPR029058">
    <property type="entry name" value="AB_hydrolase_fold"/>
</dbReference>
<dbReference type="InterPro" id="IPR000639">
    <property type="entry name" value="Epox_hydrolase-like"/>
</dbReference>
<dbReference type="Proteomes" id="UP000199318">
    <property type="component" value="Unassembled WGS sequence"/>
</dbReference>
<evidence type="ECO:0000313" key="4">
    <source>
        <dbReference type="Proteomes" id="UP000199318"/>
    </source>
</evidence>
<gene>
    <name evidence="3" type="ORF">SAMN05444126_10857</name>
</gene>
<evidence type="ECO:0000259" key="2">
    <source>
        <dbReference type="Pfam" id="PF12697"/>
    </source>
</evidence>
<dbReference type="AlphaFoldDB" id="A0A1H9SXM5"/>
<protein>
    <submittedName>
        <fullName evidence="3">Pimeloyl-ACP methyl ester carboxylesterase</fullName>
    </submittedName>
</protein>
<accession>A0A1H9SXM5</accession>